<accession>A0A1M5XYU8</accession>
<dbReference type="Proteomes" id="UP000184241">
    <property type="component" value="Unassembled WGS sequence"/>
</dbReference>
<sequence>MKGKRIVLQPEYMKEFKCIGQDCEDSCCIGWKIDLDKETYLKYKKVKNNEVKLVLNKSINRNRSSKNDEMYGKINLNKDLACPLLDGKKLCMVHGTLGEDFLSNVCATYPRALRVIDGKYERSATMSCPEIARLALFNPKGISFEHIEEDDKTRIKVDAIFNSQANQFQNKVQAYFWDIRLFSLSLLQNRSYSLSERLIILGIVYKKIESLQESKQINKITEVLEDMSRIIEDGILKDDIRKIPVNTQLQLILTKEMTDEKISEGINSSRYIECLKEFLTGLNCIDEVNYEVMLEKYDYNYKNYAEPYLNEKEYIIENYLVNEYFKEEMPFGSYESMWDSYIFLCVNYSLIKLHLIGLSGYYKELNDDIILKLIQSFSKVVLHSDSYIKNIIKIIKKNGYDTLAYMSILVKN</sequence>
<dbReference type="GO" id="GO:0032259">
    <property type="term" value="P:methylation"/>
    <property type="evidence" value="ECO:0007669"/>
    <property type="project" value="UniProtKB-KW"/>
</dbReference>
<organism evidence="1 2">
    <name type="scientific">Clostridium intestinale DSM 6191</name>
    <dbReference type="NCBI Taxonomy" id="1121320"/>
    <lineage>
        <taxon>Bacteria</taxon>
        <taxon>Bacillati</taxon>
        <taxon>Bacillota</taxon>
        <taxon>Clostridia</taxon>
        <taxon>Eubacteriales</taxon>
        <taxon>Clostridiaceae</taxon>
        <taxon>Clostridium</taxon>
    </lineage>
</organism>
<keyword evidence="1" id="KW-0808">Transferase</keyword>
<name>A0A1M5XYU8_9CLOT</name>
<evidence type="ECO:0000313" key="2">
    <source>
        <dbReference type="Proteomes" id="UP000184241"/>
    </source>
</evidence>
<dbReference type="AlphaFoldDB" id="A0A1M5XYU8"/>
<reference evidence="1 2" key="1">
    <citation type="submission" date="2016-11" db="EMBL/GenBank/DDBJ databases">
        <authorList>
            <person name="Jaros S."/>
            <person name="Januszkiewicz K."/>
            <person name="Wedrychowicz H."/>
        </authorList>
    </citation>
    <scope>NUCLEOTIDE SEQUENCE [LARGE SCALE GENOMIC DNA]</scope>
    <source>
        <strain evidence="1 2">DSM 6191</strain>
    </source>
</reference>
<protein>
    <submittedName>
        <fullName evidence="1">Lysine-N-methylase</fullName>
    </submittedName>
</protein>
<dbReference type="NCBIfam" id="NF038110">
    <property type="entry name" value="Lys_methyl_FliB"/>
    <property type="match status" value="1"/>
</dbReference>
<dbReference type="EMBL" id="FQXU01000005">
    <property type="protein sequence ID" value="SHI04981.1"/>
    <property type="molecule type" value="Genomic_DNA"/>
</dbReference>
<proteinExistence type="predicted"/>
<dbReference type="RefSeq" id="WP_073018626.1">
    <property type="nucleotide sequence ID" value="NZ_FQXU01000005.1"/>
</dbReference>
<dbReference type="GO" id="GO:0008168">
    <property type="term" value="F:methyltransferase activity"/>
    <property type="evidence" value="ECO:0007669"/>
    <property type="project" value="UniProtKB-KW"/>
</dbReference>
<keyword evidence="1" id="KW-0489">Methyltransferase</keyword>
<gene>
    <name evidence="1" type="ORF">SAMN02745941_01733</name>
</gene>
<evidence type="ECO:0000313" key="1">
    <source>
        <dbReference type="EMBL" id="SHI04981.1"/>
    </source>
</evidence>